<evidence type="ECO:0000313" key="2">
    <source>
        <dbReference type="EMBL" id="KRZ70467.1"/>
    </source>
</evidence>
<accession>A0A0V1MFV4</accession>
<protein>
    <submittedName>
        <fullName evidence="2">Uncharacterized protein</fullName>
    </submittedName>
</protein>
<proteinExistence type="predicted"/>
<comment type="caution">
    <text evidence="2">The sequence shown here is derived from an EMBL/GenBank/DDBJ whole genome shotgun (WGS) entry which is preliminary data.</text>
</comment>
<name>A0A0V1MFV4_9BILA</name>
<dbReference type="Proteomes" id="UP000054843">
    <property type="component" value="Unassembled WGS sequence"/>
</dbReference>
<keyword evidence="3" id="KW-1185">Reference proteome</keyword>
<organism evidence="2 3">
    <name type="scientific">Trichinella papuae</name>
    <dbReference type="NCBI Taxonomy" id="268474"/>
    <lineage>
        <taxon>Eukaryota</taxon>
        <taxon>Metazoa</taxon>
        <taxon>Ecdysozoa</taxon>
        <taxon>Nematoda</taxon>
        <taxon>Enoplea</taxon>
        <taxon>Dorylaimia</taxon>
        <taxon>Trichinellida</taxon>
        <taxon>Trichinellidae</taxon>
        <taxon>Trichinella</taxon>
    </lineage>
</organism>
<gene>
    <name evidence="2" type="ORF">T10_4860</name>
</gene>
<sequence>MVFWGEMDQLAAAINSPQRSTRHDYCVFGIGALIHIINITSFFGSSTASTSSLMGFSSISFVLETFFDSTSNRNKTATKAKAIKENRDILAYQ</sequence>
<evidence type="ECO:0000313" key="3">
    <source>
        <dbReference type="Proteomes" id="UP000054843"/>
    </source>
</evidence>
<evidence type="ECO:0000256" key="1">
    <source>
        <dbReference type="SAM" id="Phobius"/>
    </source>
</evidence>
<reference evidence="2 3" key="1">
    <citation type="submission" date="2015-01" db="EMBL/GenBank/DDBJ databases">
        <title>Evolution of Trichinella species and genotypes.</title>
        <authorList>
            <person name="Korhonen P.K."/>
            <person name="Edoardo P."/>
            <person name="Giuseppe L.R."/>
            <person name="Gasser R.B."/>
        </authorList>
    </citation>
    <scope>NUCLEOTIDE SEQUENCE [LARGE SCALE GENOMIC DNA]</scope>
    <source>
        <strain evidence="2">ISS1980</strain>
    </source>
</reference>
<keyword evidence="1" id="KW-0812">Transmembrane</keyword>
<feature type="transmembrane region" description="Helical" evidence="1">
    <location>
        <begin position="25"/>
        <end position="44"/>
    </location>
</feature>
<dbReference type="AlphaFoldDB" id="A0A0V1MFV4"/>
<keyword evidence="1" id="KW-1133">Transmembrane helix</keyword>
<dbReference type="EMBL" id="JYDO01000113">
    <property type="protein sequence ID" value="KRZ70467.1"/>
    <property type="molecule type" value="Genomic_DNA"/>
</dbReference>
<keyword evidence="1" id="KW-0472">Membrane</keyword>